<dbReference type="EMBL" id="CAJJDN010000149">
    <property type="protein sequence ID" value="CAD8124116.1"/>
    <property type="molecule type" value="Genomic_DNA"/>
</dbReference>
<evidence type="ECO:0000313" key="1">
    <source>
        <dbReference type="EMBL" id="CAD8124116.1"/>
    </source>
</evidence>
<dbReference type="AlphaFoldDB" id="A0A8S1R7C9"/>
<protein>
    <submittedName>
        <fullName evidence="1">Uncharacterized protein</fullName>
    </submittedName>
</protein>
<accession>A0A8S1R7C9</accession>
<name>A0A8S1R7C9_9CILI</name>
<keyword evidence="2" id="KW-1185">Reference proteome</keyword>
<comment type="caution">
    <text evidence="1">The sequence shown here is derived from an EMBL/GenBank/DDBJ whole genome shotgun (WGS) entry which is preliminary data.</text>
</comment>
<evidence type="ECO:0000313" key="2">
    <source>
        <dbReference type="Proteomes" id="UP000692954"/>
    </source>
</evidence>
<proteinExistence type="predicted"/>
<reference evidence="1" key="1">
    <citation type="submission" date="2021-01" db="EMBL/GenBank/DDBJ databases">
        <authorList>
            <consortium name="Genoscope - CEA"/>
            <person name="William W."/>
        </authorList>
    </citation>
    <scope>NUCLEOTIDE SEQUENCE</scope>
</reference>
<dbReference type="Proteomes" id="UP000692954">
    <property type="component" value="Unassembled WGS sequence"/>
</dbReference>
<organism evidence="1 2">
    <name type="scientific">Paramecium sonneborni</name>
    <dbReference type="NCBI Taxonomy" id="65129"/>
    <lineage>
        <taxon>Eukaryota</taxon>
        <taxon>Sar</taxon>
        <taxon>Alveolata</taxon>
        <taxon>Ciliophora</taxon>
        <taxon>Intramacronucleata</taxon>
        <taxon>Oligohymenophorea</taxon>
        <taxon>Peniculida</taxon>
        <taxon>Parameciidae</taxon>
        <taxon>Paramecium</taxon>
    </lineage>
</organism>
<sequence>MSNIKFIYQKKIHKVPSNVTNYYNLVETIKNSYKTLTNIYLFAIINPENPDLVTEINSDVTFQKLKVAYHKQGWTSIKLLVTENENYQDVLKQSWNLLNQSVVSTEKKNQDASTLVQPNIQDQQQQFVPQFENMSTQAKVQKFDNAQNTNQIDFRNNEQLKQLINEIIDQKLKELGLLKNPINNILPSDYKFQLMMKKIPKFTAIPNKKISINLEFKNIGNLTWKNPYIYNQGLNLNLKFKDLAPEQQGSVMISIPYIDQHFKNNEQYCYRFQIYAEDESGKLHLIDGVIPITVKAPPKIQLSPQEETILKLLELFPQKGEAAIKNFVEKHGKQKTAEELIEQFLL</sequence>
<gene>
    <name evidence="1" type="ORF">PSON_ATCC_30995.1.T1490060</name>
</gene>
<dbReference type="OrthoDB" id="305701at2759"/>